<dbReference type="InterPro" id="IPR018123">
    <property type="entry name" value="WWE-dom_subgr"/>
</dbReference>
<dbReference type="GO" id="GO:0005737">
    <property type="term" value="C:cytoplasm"/>
    <property type="evidence" value="ECO:0007669"/>
    <property type="project" value="UniProtKB-SubCell"/>
</dbReference>
<keyword evidence="6 12" id="KW-0479">Metal-binding</keyword>
<comment type="similarity">
    <text evidence="11">Belongs to the ARTD/PARP family.</text>
</comment>
<accession>A0A8C4X8H7</accession>
<evidence type="ECO:0000256" key="11">
    <source>
        <dbReference type="ARBA" id="ARBA00024347"/>
    </source>
</evidence>
<dbReference type="SUPFAM" id="SSF56399">
    <property type="entry name" value="ADP-ribosylation"/>
    <property type="match status" value="1"/>
</dbReference>
<dbReference type="GeneTree" id="ENSGT00940000154649"/>
<dbReference type="Gene3D" id="3.30.1370.210">
    <property type="match status" value="1"/>
</dbReference>
<keyword evidence="17" id="KW-1185">Reference proteome</keyword>
<feature type="zinc finger region" description="C3H1-type" evidence="12">
    <location>
        <begin position="259"/>
        <end position="286"/>
    </location>
</feature>
<sequence>MTAEAVSQNLIKILCSHGGSMEYKMLKEKFKGQPRETQQLLSEILQDKSRFALRQGDPGSRPERVISPNTVVAAKTAVRLCKKYPNETCHNCRDLHLCKFFVYGSCRYSKEQCRNIHDIKSGHNLQVLKRYGLQNLDEHQLSALLLQNDSSLLPEVCVHYNKGSGKFGSCTYQTSCSKLHICLHTMRGNCKFGNKCNRSHKFDGVAWKILKGRGLPEERIYQLQEIYHNIFIIKDCRTADEESCKIRSRESSVSSNSEGDSDEICLYYISKYCSFKEKCMNVHFHLPYKWEVFDGHSWSEIINMEQVEKDFCNPENTVSSGSPSVDYQNMTTGLAKVRRLSTVSSLTKKLHFNLTTKWIWYWKDEFGKWIEYGKQVTTHHLSSVTSDDLEEKFLANSDDCVTFIAGQHEYTLSFKDMTQQNQKHKTKREVRRRPRFISQLDVEKIKRSSDSSGGQTLMSKTIPDNWDKSATPEYGYKLVQLALESEEFKQVLGHFQRTMPNATVSKISRIQNQDLWEMFQIQKEQMKKKSGDKYVDERLLFHGTEKSLVNAICHQNFDWRICGVHGTSYGKGSYFARDASYSHSYSNARCSENILFVAQVLVGKFIKGSSSYNRPPSKDGSNMNFYDSCVDNVDNPSIFVIFDRCQIYPAYVIEYSMAPSKINLSKLVYPKKIMSIW</sequence>
<dbReference type="InterPro" id="IPR000571">
    <property type="entry name" value="Znf_CCCH"/>
</dbReference>
<dbReference type="PANTHER" id="PTHR45740:SF6">
    <property type="entry name" value="PROTEIN MONO-ADP-RIBOSYLTRANSFERASE PARP12"/>
    <property type="match status" value="1"/>
</dbReference>
<feature type="domain" description="C3H1-type" evidence="13">
    <location>
        <begin position="181"/>
        <end position="203"/>
    </location>
</feature>
<dbReference type="Pfam" id="PF23466">
    <property type="entry name" value="WWE_4"/>
    <property type="match status" value="1"/>
</dbReference>
<comment type="pathway">
    <text evidence="3">Protein modification; protein ubiquitination.</text>
</comment>
<dbReference type="GO" id="GO:0016567">
    <property type="term" value="P:protein ubiquitination"/>
    <property type="evidence" value="ECO:0007669"/>
    <property type="project" value="UniProtKB-UniPathway"/>
</dbReference>
<evidence type="ECO:0000256" key="9">
    <source>
        <dbReference type="ARBA" id="ARBA00022833"/>
    </source>
</evidence>
<evidence type="ECO:0000259" key="14">
    <source>
        <dbReference type="PROSITE" id="PS50918"/>
    </source>
</evidence>
<feature type="domain" description="C3H1-type" evidence="13">
    <location>
        <begin position="97"/>
        <end position="120"/>
    </location>
</feature>
<evidence type="ECO:0000313" key="17">
    <source>
        <dbReference type="Proteomes" id="UP000694620"/>
    </source>
</evidence>
<dbReference type="SUPFAM" id="SSF117839">
    <property type="entry name" value="WWE domain"/>
    <property type="match status" value="1"/>
</dbReference>
<dbReference type="Pfam" id="PF00644">
    <property type="entry name" value="PARP"/>
    <property type="match status" value="1"/>
</dbReference>
<dbReference type="CDD" id="cd01439">
    <property type="entry name" value="TCCD_inducible_PARP_like"/>
    <property type="match status" value="1"/>
</dbReference>
<dbReference type="OrthoDB" id="6133115at2759"/>
<evidence type="ECO:0000256" key="8">
    <source>
        <dbReference type="ARBA" id="ARBA00022771"/>
    </source>
</evidence>
<keyword evidence="7" id="KW-0677">Repeat</keyword>
<dbReference type="Ensembl" id="ENSECRT00000012695.1">
    <property type="protein sequence ID" value="ENSECRP00000012482.1"/>
    <property type="gene ID" value="ENSECRG00000008324.1"/>
</dbReference>
<evidence type="ECO:0000313" key="16">
    <source>
        <dbReference type="Ensembl" id="ENSECRP00000012498.1"/>
    </source>
</evidence>
<protein>
    <submittedName>
        <fullName evidence="16">Protein mono-ADP-ribosyltransferase PARP12-like</fullName>
    </submittedName>
</protein>
<dbReference type="Pfam" id="PF24356">
    <property type="entry name" value="WHD_PARP12"/>
    <property type="match status" value="1"/>
</dbReference>
<dbReference type="Gene3D" id="3.90.228.10">
    <property type="match status" value="1"/>
</dbReference>
<dbReference type="InterPro" id="IPR057602">
    <property type="entry name" value="Zfn-CCCH_PARP12"/>
</dbReference>
<dbReference type="Pfam" id="PF02825">
    <property type="entry name" value="WWE"/>
    <property type="match status" value="1"/>
</dbReference>
<dbReference type="GO" id="GO:1990404">
    <property type="term" value="F:NAD+-protein mono-ADP-ribosyltransferase activity"/>
    <property type="evidence" value="ECO:0007669"/>
    <property type="project" value="TreeGrafter"/>
</dbReference>
<dbReference type="InterPro" id="IPR004170">
    <property type="entry name" value="WWE_dom"/>
</dbReference>
<dbReference type="SMART" id="SM00356">
    <property type="entry name" value="ZnF_C3H1"/>
    <property type="match status" value="3"/>
</dbReference>
<reference evidence="16" key="1">
    <citation type="submission" date="2021-06" db="EMBL/GenBank/DDBJ databases">
        <authorList>
            <consortium name="Wellcome Sanger Institute Data Sharing"/>
        </authorList>
    </citation>
    <scope>NUCLEOTIDE SEQUENCE [LARGE SCALE GENOMIC DNA]</scope>
</reference>
<feature type="zinc finger region" description="C3H1-type" evidence="12">
    <location>
        <begin position="97"/>
        <end position="120"/>
    </location>
</feature>
<dbReference type="Gene3D" id="1.10.10.10">
    <property type="entry name" value="Winged helix-like DNA-binding domain superfamily/Winged helix DNA-binding domain"/>
    <property type="match status" value="1"/>
</dbReference>
<dbReference type="Ensembl" id="ENSECRT00000012711.1">
    <property type="protein sequence ID" value="ENSECRP00000012498.1"/>
    <property type="gene ID" value="ENSECRG00000008324.1"/>
</dbReference>
<dbReference type="UniPathway" id="UPA00143"/>
<gene>
    <name evidence="16" type="primary">LOC114654650</name>
</gene>
<keyword evidence="10" id="KW-0539">Nucleus</keyword>
<evidence type="ECO:0000256" key="6">
    <source>
        <dbReference type="ARBA" id="ARBA00022723"/>
    </source>
</evidence>
<dbReference type="InterPro" id="IPR051712">
    <property type="entry name" value="ARTD-AVP"/>
</dbReference>
<dbReference type="InterPro" id="IPR037197">
    <property type="entry name" value="WWE_dom_sf"/>
</dbReference>
<reference evidence="16" key="2">
    <citation type="submission" date="2025-05" db="UniProtKB">
        <authorList>
            <consortium name="Ensembl"/>
        </authorList>
    </citation>
    <scope>IDENTIFICATION</scope>
</reference>
<evidence type="ECO:0000256" key="12">
    <source>
        <dbReference type="PROSITE-ProRule" id="PRU00723"/>
    </source>
</evidence>
<evidence type="ECO:0000256" key="5">
    <source>
        <dbReference type="ARBA" id="ARBA00022553"/>
    </source>
</evidence>
<dbReference type="GO" id="GO:0003950">
    <property type="term" value="F:NAD+ poly-ADP-ribosyltransferase activity"/>
    <property type="evidence" value="ECO:0007669"/>
    <property type="project" value="InterPro"/>
</dbReference>
<evidence type="ECO:0000256" key="4">
    <source>
        <dbReference type="ARBA" id="ARBA00022490"/>
    </source>
</evidence>
<feature type="domain" description="WWE" evidence="14">
    <location>
        <begin position="345"/>
        <end position="432"/>
    </location>
</feature>
<proteinExistence type="inferred from homology"/>
<dbReference type="GO" id="GO:0008270">
    <property type="term" value="F:zinc ion binding"/>
    <property type="evidence" value="ECO:0007669"/>
    <property type="project" value="UniProtKB-KW"/>
</dbReference>
<keyword evidence="4" id="KW-0963">Cytoplasm</keyword>
<dbReference type="PANTHER" id="PTHR45740">
    <property type="entry name" value="POLY [ADP-RIBOSE] POLYMERASE"/>
    <property type="match status" value="1"/>
</dbReference>
<evidence type="ECO:0000256" key="1">
    <source>
        <dbReference type="ARBA" id="ARBA00004123"/>
    </source>
</evidence>
<dbReference type="PROSITE" id="PS51059">
    <property type="entry name" value="PARP_CATALYTIC"/>
    <property type="match status" value="1"/>
</dbReference>
<dbReference type="InterPro" id="IPR036388">
    <property type="entry name" value="WH-like_DNA-bd_sf"/>
</dbReference>
<organism evidence="16 17">
    <name type="scientific">Erpetoichthys calabaricus</name>
    <name type="common">Rope fish</name>
    <name type="synonym">Calamoichthys calabaricus</name>
    <dbReference type="NCBI Taxonomy" id="27687"/>
    <lineage>
        <taxon>Eukaryota</taxon>
        <taxon>Metazoa</taxon>
        <taxon>Chordata</taxon>
        <taxon>Craniata</taxon>
        <taxon>Vertebrata</taxon>
        <taxon>Euteleostomi</taxon>
        <taxon>Actinopterygii</taxon>
        <taxon>Polypteriformes</taxon>
        <taxon>Polypteridae</taxon>
        <taxon>Erpetoichthys</taxon>
    </lineage>
</organism>
<dbReference type="Pfam" id="PF25261">
    <property type="entry name" value="zf-CCCH_PARP12"/>
    <property type="match status" value="1"/>
</dbReference>
<dbReference type="GO" id="GO:0005634">
    <property type="term" value="C:nucleus"/>
    <property type="evidence" value="ECO:0007669"/>
    <property type="project" value="UniProtKB-SubCell"/>
</dbReference>
<dbReference type="Gene3D" id="3.30.720.50">
    <property type="match status" value="1"/>
</dbReference>
<keyword evidence="9 12" id="KW-0862">Zinc</keyword>
<evidence type="ECO:0000259" key="13">
    <source>
        <dbReference type="PROSITE" id="PS50103"/>
    </source>
</evidence>
<dbReference type="InterPro" id="IPR056226">
    <property type="entry name" value="WH_PARP12"/>
</dbReference>
<dbReference type="Proteomes" id="UP000694620">
    <property type="component" value="Chromosome 1"/>
</dbReference>
<feature type="domain" description="PARP catalytic" evidence="15">
    <location>
        <begin position="462"/>
        <end position="677"/>
    </location>
</feature>
<dbReference type="SMART" id="SM00678">
    <property type="entry name" value="WWE"/>
    <property type="match status" value="1"/>
</dbReference>
<evidence type="ECO:0000256" key="7">
    <source>
        <dbReference type="ARBA" id="ARBA00022737"/>
    </source>
</evidence>
<feature type="zinc finger region" description="C3H1-type" evidence="12">
    <location>
        <begin position="181"/>
        <end position="203"/>
    </location>
</feature>
<comment type="subcellular location">
    <subcellularLocation>
        <location evidence="2">Cytoplasm</location>
    </subcellularLocation>
    <subcellularLocation>
        <location evidence="1">Nucleus</location>
    </subcellularLocation>
</comment>
<feature type="domain" description="C3H1-type" evidence="13">
    <location>
        <begin position="259"/>
        <end position="286"/>
    </location>
</feature>
<name>A0A8C4X8H7_ERPCA</name>
<dbReference type="InterPro" id="IPR012317">
    <property type="entry name" value="Poly(ADP-ribose)pol_cat_dom"/>
</dbReference>
<dbReference type="PROSITE" id="PS50918">
    <property type="entry name" value="WWE"/>
    <property type="match status" value="1"/>
</dbReference>
<evidence type="ECO:0000256" key="3">
    <source>
        <dbReference type="ARBA" id="ARBA00004906"/>
    </source>
</evidence>
<keyword evidence="8 12" id="KW-0863">Zinc-finger</keyword>
<dbReference type="GeneID" id="114654650"/>
<dbReference type="RefSeq" id="XP_028661147.1">
    <property type="nucleotide sequence ID" value="XM_028805314.2"/>
</dbReference>
<evidence type="ECO:0000259" key="15">
    <source>
        <dbReference type="PROSITE" id="PS51059"/>
    </source>
</evidence>
<dbReference type="AlphaFoldDB" id="A0A8C4X8H7"/>
<dbReference type="PROSITE" id="PS50103">
    <property type="entry name" value="ZF_C3H1"/>
    <property type="match status" value="3"/>
</dbReference>
<keyword evidence="5" id="KW-0597">Phosphoprotein</keyword>
<evidence type="ECO:0000256" key="10">
    <source>
        <dbReference type="ARBA" id="ARBA00023242"/>
    </source>
</evidence>
<evidence type="ECO:0000256" key="2">
    <source>
        <dbReference type="ARBA" id="ARBA00004496"/>
    </source>
</evidence>